<keyword evidence="3" id="KW-1185">Reference proteome</keyword>
<reference evidence="1" key="3">
    <citation type="submission" date="2021-01" db="EMBL/GenBank/DDBJ databases">
        <authorList>
            <consortium name="Genoscope - CEA"/>
            <person name="William W."/>
        </authorList>
    </citation>
    <scope>NUCLEOTIDE SEQUENCE</scope>
</reference>
<name>A0A078FB41_BRANA</name>
<dbReference type="PaxDb" id="3708-A0A078FB41"/>
<dbReference type="Gramene" id="CDY09033">
    <property type="protein sequence ID" value="CDY09033"/>
    <property type="gene ID" value="GSBRNA2T00001169001"/>
</dbReference>
<sequence length="268" mass="31409">MENIHSGMVLYAEKYGLGQSQMFSVLISLQSLKISLRKRMKTSLAKIDNVYIEMPTLLRSVSSHMELGCCQQSFFCCQLLETFIKDLQEKDRLFNAIETIPCISNKAKWCLDWIQSRRNLLLGKVSFSCCCVRISLHVFGGFYAIIWLKKRDEGRHCYFACLLYSLLQKQLPVEKVYQIVHEAVEIETEFVCKALPCDFNWNELKPYEPVTLGCDRRYKAENPFDWMEFISLQQNFFDKRKGEYQKASVMSSLQDGYKNCEFKIDEDF</sequence>
<reference evidence="2 3" key="1">
    <citation type="journal article" date="2014" name="Science">
        <title>Plant genetics. Early allopolyploid evolution in the post-Neolithic Brassica napus oilseed genome.</title>
        <authorList>
            <person name="Chalhoub B."/>
            <person name="Denoeud F."/>
            <person name="Liu S."/>
            <person name="Parkin I.A."/>
            <person name="Tang H."/>
            <person name="Wang X."/>
            <person name="Chiquet J."/>
            <person name="Belcram H."/>
            <person name="Tong C."/>
            <person name="Samans B."/>
            <person name="Correa M."/>
            <person name="Da Silva C."/>
            <person name="Just J."/>
            <person name="Falentin C."/>
            <person name="Koh C.S."/>
            <person name="Le Clainche I."/>
            <person name="Bernard M."/>
            <person name="Bento P."/>
            <person name="Noel B."/>
            <person name="Labadie K."/>
            <person name="Alberti A."/>
            <person name="Charles M."/>
            <person name="Arnaud D."/>
            <person name="Guo H."/>
            <person name="Daviaud C."/>
            <person name="Alamery S."/>
            <person name="Jabbari K."/>
            <person name="Zhao M."/>
            <person name="Edger P.P."/>
            <person name="Chelaifa H."/>
            <person name="Tack D."/>
            <person name="Lassalle G."/>
            <person name="Mestiri I."/>
            <person name="Schnel N."/>
            <person name="Le Paslier M.C."/>
            <person name="Fan G."/>
            <person name="Renault V."/>
            <person name="Bayer P.E."/>
            <person name="Golicz A.A."/>
            <person name="Manoli S."/>
            <person name="Lee T.H."/>
            <person name="Thi V.H."/>
            <person name="Chalabi S."/>
            <person name="Hu Q."/>
            <person name="Fan C."/>
            <person name="Tollenaere R."/>
            <person name="Lu Y."/>
            <person name="Battail C."/>
            <person name="Shen J."/>
            <person name="Sidebottom C.H."/>
            <person name="Wang X."/>
            <person name="Canaguier A."/>
            <person name="Chauveau A."/>
            <person name="Berard A."/>
            <person name="Deniot G."/>
            <person name="Guan M."/>
            <person name="Liu Z."/>
            <person name="Sun F."/>
            <person name="Lim Y.P."/>
            <person name="Lyons E."/>
            <person name="Town C.D."/>
            <person name="Bancroft I."/>
            <person name="Wang X."/>
            <person name="Meng J."/>
            <person name="Ma J."/>
            <person name="Pires J.C."/>
            <person name="King G.J."/>
            <person name="Brunel D."/>
            <person name="Delourme R."/>
            <person name="Renard M."/>
            <person name="Aury J.M."/>
            <person name="Adams K.L."/>
            <person name="Batley J."/>
            <person name="Snowdon R.J."/>
            <person name="Tost J."/>
            <person name="Edwards D."/>
            <person name="Zhou Y."/>
            <person name="Hua W."/>
            <person name="Sharpe A.G."/>
            <person name="Paterson A.H."/>
            <person name="Guan C."/>
            <person name="Wincker P."/>
        </authorList>
    </citation>
    <scope>NUCLEOTIDE SEQUENCE [LARGE SCALE GENOMIC DNA]</scope>
    <source>
        <strain evidence="3">cv. Darmor-bzh</strain>
    </source>
</reference>
<dbReference type="PANTHER" id="PTHR23409:SF35">
    <property type="entry name" value="RIBONUCLEOSIDE-DIPHOSPHATE REDUCTASE SMALL CHAIN A"/>
    <property type="match status" value="1"/>
</dbReference>
<dbReference type="AlphaFoldDB" id="A0A078FB41"/>
<proteinExistence type="predicted"/>
<evidence type="ECO:0000313" key="1">
    <source>
        <dbReference type="EMBL" id="CAF2076491.1"/>
    </source>
</evidence>
<dbReference type="OMA" id="SHMELGC"/>
<dbReference type="STRING" id="3708.A0A078FB41"/>
<dbReference type="Proteomes" id="UP000028999">
    <property type="component" value="Unassembled WGS sequence"/>
</dbReference>
<dbReference type="PANTHER" id="PTHR23409">
    <property type="entry name" value="RIBONUCLEOSIDE-DIPHOSPHATE REDUCTASE SMALL CHAIN"/>
    <property type="match status" value="1"/>
</dbReference>
<dbReference type="EMBL" id="LK031991">
    <property type="protein sequence ID" value="CDY09033.1"/>
    <property type="molecule type" value="Genomic_DNA"/>
</dbReference>
<reference evidence="2" key="2">
    <citation type="submission" date="2014-06" db="EMBL/GenBank/DDBJ databases">
        <authorList>
            <person name="Genoscope - CEA"/>
        </authorList>
    </citation>
    <scope>NUCLEOTIDE SEQUENCE</scope>
</reference>
<gene>
    <name evidence="2" type="primary">BnaC01g30580D</name>
    <name evidence="1" type="ORF">DARMORV10_C01P40170.1</name>
    <name evidence="2" type="ORF">GSBRNA2T00001169001</name>
</gene>
<dbReference type="Proteomes" id="UP001295469">
    <property type="component" value="Chromosome C01"/>
</dbReference>
<dbReference type="EMBL" id="HG994365">
    <property type="protein sequence ID" value="CAF2076491.1"/>
    <property type="molecule type" value="Genomic_DNA"/>
</dbReference>
<dbReference type="Pfam" id="PF00268">
    <property type="entry name" value="Ribonuc_red_sm"/>
    <property type="match status" value="1"/>
</dbReference>
<dbReference type="GO" id="GO:0016491">
    <property type="term" value="F:oxidoreductase activity"/>
    <property type="evidence" value="ECO:0007669"/>
    <property type="project" value="InterPro"/>
</dbReference>
<accession>A0A078FB41</accession>
<dbReference type="GO" id="GO:0009263">
    <property type="term" value="P:deoxyribonucleotide biosynthetic process"/>
    <property type="evidence" value="ECO:0007669"/>
    <property type="project" value="InterPro"/>
</dbReference>
<dbReference type="Gene3D" id="1.10.620.20">
    <property type="entry name" value="Ribonucleotide Reductase, subunit A"/>
    <property type="match status" value="1"/>
</dbReference>
<dbReference type="InterPro" id="IPR012348">
    <property type="entry name" value="RNR-like"/>
</dbReference>
<organism evidence="2 3">
    <name type="scientific">Brassica napus</name>
    <name type="common">Rape</name>
    <dbReference type="NCBI Taxonomy" id="3708"/>
    <lineage>
        <taxon>Eukaryota</taxon>
        <taxon>Viridiplantae</taxon>
        <taxon>Streptophyta</taxon>
        <taxon>Embryophyta</taxon>
        <taxon>Tracheophyta</taxon>
        <taxon>Spermatophyta</taxon>
        <taxon>Magnoliopsida</taxon>
        <taxon>eudicotyledons</taxon>
        <taxon>Gunneridae</taxon>
        <taxon>Pentapetalae</taxon>
        <taxon>rosids</taxon>
        <taxon>malvids</taxon>
        <taxon>Brassicales</taxon>
        <taxon>Brassicaceae</taxon>
        <taxon>Brassiceae</taxon>
        <taxon>Brassica</taxon>
    </lineage>
</organism>
<evidence type="ECO:0000313" key="3">
    <source>
        <dbReference type="Proteomes" id="UP000028999"/>
    </source>
</evidence>
<dbReference type="SUPFAM" id="SSF47240">
    <property type="entry name" value="Ferritin-like"/>
    <property type="match status" value="1"/>
</dbReference>
<dbReference type="InterPro" id="IPR009078">
    <property type="entry name" value="Ferritin-like_SF"/>
</dbReference>
<protein>
    <submittedName>
        <fullName evidence="1">(rape) hypothetical protein</fullName>
    </submittedName>
    <submittedName>
        <fullName evidence="2">BnaC01g30580D protein</fullName>
    </submittedName>
</protein>
<dbReference type="InterPro" id="IPR000358">
    <property type="entry name" value="RNR_small_fam"/>
</dbReference>
<evidence type="ECO:0000313" key="2">
    <source>
        <dbReference type="EMBL" id="CDY09033.1"/>
    </source>
</evidence>